<proteinExistence type="predicted"/>
<name>A0A7I8JCS7_SPIIN</name>
<dbReference type="Proteomes" id="UP001189122">
    <property type="component" value="Unassembled WGS sequence"/>
</dbReference>
<protein>
    <submittedName>
        <fullName evidence="1">Uncharacterized protein</fullName>
    </submittedName>
</protein>
<accession>A0A7I8JCS7</accession>
<keyword evidence="2" id="KW-1185">Reference proteome</keyword>
<evidence type="ECO:0000313" key="2">
    <source>
        <dbReference type="Proteomes" id="UP001189122"/>
    </source>
</evidence>
<gene>
    <name evidence="1" type="ORF">SI7747_10013706</name>
</gene>
<reference evidence="1 2" key="1">
    <citation type="submission" date="2019-12" db="EMBL/GenBank/DDBJ databases">
        <authorList>
            <person name="Scholz U."/>
            <person name="Mascher M."/>
            <person name="Fiebig A."/>
        </authorList>
    </citation>
    <scope>NUCLEOTIDE SEQUENCE</scope>
</reference>
<sequence length="30" mass="3748">MTSWALFEVDWCLDHDLFLYESYHVYGYML</sequence>
<dbReference type="EMBL" id="LR743597">
    <property type="protein sequence ID" value="CAA2628058.1"/>
    <property type="molecule type" value="Genomic_DNA"/>
</dbReference>
<dbReference type="EMBL" id="CACRZD030000010">
    <property type="protein sequence ID" value="CAA6667313.1"/>
    <property type="molecule type" value="Genomic_DNA"/>
</dbReference>
<dbReference type="AlphaFoldDB" id="A0A7I8JCS7"/>
<organism evidence="1">
    <name type="scientific">Spirodela intermedia</name>
    <name type="common">Intermediate duckweed</name>
    <dbReference type="NCBI Taxonomy" id="51605"/>
    <lineage>
        <taxon>Eukaryota</taxon>
        <taxon>Viridiplantae</taxon>
        <taxon>Streptophyta</taxon>
        <taxon>Embryophyta</taxon>
        <taxon>Tracheophyta</taxon>
        <taxon>Spermatophyta</taxon>
        <taxon>Magnoliopsida</taxon>
        <taxon>Liliopsida</taxon>
        <taxon>Araceae</taxon>
        <taxon>Lemnoideae</taxon>
        <taxon>Spirodela</taxon>
    </lineage>
</organism>
<evidence type="ECO:0000313" key="1">
    <source>
        <dbReference type="EMBL" id="CAA2628058.1"/>
    </source>
</evidence>